<evidence type="ECO:0000256" key="1">
    <source>
        <dbReference type="SAM" id="MobiDB-lite"/>
    </source>
</evidence>
<reference evidence="3" key="1">
    <citation type="submission" date="2018-03" db="EMBL/GenBank/DDBJ databases">
        <authorList>
            <person name="Guldener U."/>
        </authorList>
    </citation>
    <scope>NUCLEOTIDE SEQUENCE</scope>
</reference>
<dbReference type="InterPro" id="IPR001083">
    <property type="entry name" value="Cu_fist_DNA-bd_dom"/>
</dbReference>
<dbReference type="GO" id="GO:0003677">
    <property type="term" value="F:DNA binding"/>
    <property type="evidence" value="ECO:0007669"/>
    <property type="project" value="InterPro"/>
</dbReference>
<protein>
    <recommendedName>
        <fullName evidence="2">Copper-fist domain-containing protein</fullName>
    </recommendedName>
</protein>
<evidence type="ECO:0000313" key="3">
    <source>
        <dbReference type="EMBL" id="SPJ75872.1"/>
    </source>
</evidence>
<dbReference type="GO" id="GO:0003700">
    <property type="term" value="F:DNA-binding transcription factor activity"/>
    <property type="evidence" value="ECO:0007669"/>
    <property type="project" value="InterPro"/>
</dbReference>
<evidence type="ECO:0000259" key="2">
    <source>
        <dbReference type="PROSITE" id="PS50073"/>
    </source>
</evidence>
<dbReference type="EMBL" id="ONZP01000176">
    <property type="protein sequence ID" value="SPJ75872.1"/>
    <property type="molecule type" value="Genomic_DNA"/>
</dbReference>
<organism evidence="3 4">
    <name type="scientific">Fusarium torulosum</name>
    <dbReference type="NCBI Taxonomy" id="33205"/>
    <lineage>
        <taxon>Eukaryota</taxon>
        <taxon>Fungi</taxon>
        <taxon>Dikarya</taxon>
        <taxon>Ascomycota</taxon>
        <taxon>Pezizomycotina</taxon>
        <taxon>Sordariomycetes</taxon>
        <taxon>Hypocreomycetidae</taxon>
        <taxon>Hypocreales</taxon>
        <taxon>Nectriaceae</taxon>
        <taxon>Fusarium</taxon>
    </lineage>
</organism>
<feature type="domain" description="Copper-fist" evidence="2">
    <location>
        <begin position="16"/>
        <end position="54"/>
    </location>
</feature>
<dbReference type="Proteomes" id="UP001187734">
    <property type="component" value="Unassembled WGS sequence"/>
</dbReference>
<dbReference type="Gene3D" id="3.90.430.10">
    <property type="entry name" value="Copper fist DNA-binding domain"/>
    <property type="match status" value="1"/>
</dbReference>
<dbReference type="AlphaFoldDB" id="A0AAE8SHR2"/>
<keyword evidence="4" id="KW-1185">Reference proteome</keyword>
<name>A0AAE8SHR2_9HYPO</name>
<dbReference type="GO" id="GO:0005507">
    <property type="term" value="F:copper ion binding"/>
    <property type="evidence" value="ECO:0007669"/>
    <property type="project" value="InterPro"/>
</dbReference>
<feature type="region of interest" description="Disordered" evidence="1">
    <location>
        <begin position="50"/>
        <end position="69"/>
    </location>
</feature>
<proteinExistence type="predicted"/>
<dbReference type="SMART" id="SM01090">
    <property type="entry name" value="Copper-fist"/>
    <property type="match status" value="1"/>
</dbReference>
<gene>
    <name evidence="3" type="ORF">FTOL_05603</name>
</gene>
<accession>A0AAE8SHR2</accession>
<dbReference type="Pfam" id="PF00649">
    <property type="entry name" value="Copper-fist"/>
    <property type="match status" value="1"/>
</dbReference>
<dbReference type="InterPro" id="IPR036395">
    <property type="entry name" value="Cu_fist_DNA-bd_dom_sf"/>
</dbReference>
<dbReference type="PROSITE" id="PS50073">
    <property type="entry name" value="COPPER_FIST_2"/>
    <property type="match status" value="1"/>
</dbReference>
<dbReference type="SMART" id="SM00412">
    <property type="entry name" value="Cu_FIST"/>
    <property type="match status" value="1"/>
</dbReference>
<comment type="caution">
    <text evidence="3">The sequence shown here is derived from an EMBL/GenBank/DDBJ whole genome shotgun (WGS) entry which is preliminary data.</text>
</comment>
<evidence type="ECO:0000313" key="4">
    <source>
        <dbReference type="Proteomes" id="UP001187734"/>
    </source>
</evidence>
<sequence>MANTPEAREARRGRHLDGKKFACLKCIRGNRSEQCKPGKHMEDLRWIRQRGRPQGARNHLGSKPGRKFSPEKFTALSADEVGRVPAEESLLPVEGNQTQVANGQAACYTPHLLGEMDLALSQVEPSMLGDEAGRFDAPYTEQLHEEYIQLTSQSGYEAGFNSLPYNGQMPAEVPPQQVVHPRPQAVVNSLPHTGQWPPNHEAIITRELTIELLRQVLDQ</sequence>
<dbReference type="SUPFAM" id="SSF57879">
    <property type="entry name" value="Zinc domain conserved in yeast copper-regulated transcription factors"/>
    <property type="match status" value="1"/>
</dbReference>
<dbReference type="GO" id="GO:0005634">
    <property type="term" value="C:nucleus"/>
    <property type="evidence" value="ECO:0007669"/>
    <property type="project" value="InterPro"/>
</dbReference>